<dbReference type="SMART" id="SM00220">
    <property type="entry name" value="S_TKc"/>
    <property type="match status" value="1"/>
</dbReference>
<dbReference type="KEGG" id="fcy:FRACYDRAFT_187111"/>
<organism evidence="11 12">
    <name type="scientific">Fragilariopsis cylindrus CCMP1102</name>
    <dbReference type="NCBI Taxonomy" id="635003"/>
    <lineage>
        <taxon>Eukaryota</taxon>
        <taxon>Sar</taxon>
        <taxon>Stramenopiles</taxon>
        <taxon>Ochrophyta</taxon>
        <taxon>Bacillariophyta</taxon>
        <taxon>Bacillariophyceae</taxon>
        <taxon>Bacillariophycidae</taxon>
        <taxon>Bacillariales</taxon>
        <taxon>Bacillariaceae</taxon>
        <taxon>Fragilariopsis</taxon>
    </lineage>
</organism>
<keyword evidence="5 8" id="KW-0067">ATP-binding</keyword>
<proteinExistence type="inferred from homology"/>
<comment type="catalytic activity">
    <reaction evidence="6">
        <text>L-threonyl-[protein] + ATP = O-phospho-L-threonyl-[protein] + ADP + H(+)</text>
        <dbReference type="Rhea" id="RHEA:46608"/>
        <dbReference type="Rhea" id="RHEA-COMP:11060"/>
        <dbReference type="Rhea" id="RHEA-COMP:11605"/>
        <dbReference type="ChEBI" id="CHEBI:15378"/>
        <dbReference type="ChEBI" id="CHEBI:30013"/>
        <dbReference type="ChEBI" id="CHEBI:30616"/>
        <dbReference type="ChEBI" id="CHEBI:61977"/>
        <dbReference type="ChEBI" id="CHEBI:456216"/>
        <dbReference type="EC" id="2.7.11.1"/>
    </reaction>
</comment>
<dbReference type="InParanoid" id="A0A1E7FA88"/>
<dbReference type="Pfam" id="PF07714">
    <property type="entry name" value="PK_Tyr_Ser-Thr"/>
    <property type="match status" value="1"/>
</dbReference>
<keyword evidence="3 8" id="KW-0547">Nucleotide-binding</keyword>
<keyword evidence="12" id="KW-1185">Reference proteome</keyword>
<dbReference type="InterPro" id="IPR017441">
    <property type="entry name" value="Protein_kinase_ATP_BS"/>
</dbReference>
<dbReference type="SUPFAM" id="SSF56112">
    <property type="entry name" value="Protein kinase-like (PK-like)"/>
    <property type="match status" value="1"/>
</dbReference>
<evidence type="ECO:0000313" key="11">
    <source>
        <dbReference type="EMBL" id="OEU15056.1"/>
    </source>
</evidence>
<dbReference type="InterPro" id="IPR000719">
    <property type="entry name" value="Prot_kinase_dom"/>
</dbReference>
<keyword evidence="1 9" id="KW-0723">Serine/threonine-protein kinase</keyword>
<dbReference type="PRINTS" id="PR00109">
    <property type="entry name" value="TYRKINASE"/>
</dbReference>
<dbReference type="CDD" id="cd13999">
    <property type="entry name" value="STKc_MAP3K-like"/>
    <property type="match status" value="1"/>
</dbReference>
<comment type="catalytic activity">
    <reaction evidence="7">
        <text>L-seryl-[protein] + ATP = O-phospho-L-seryl-[protein] + ADP + H(+)</text>
        <dbReference type="Rhea" id="RHEA:17989"/>
        <dbReference type="Rhea" id="RHEA-COMP:9863"/>
        <dbReference type="Rhea" id="RHEA-COMP:11604"/>
        <dbReference type="ChEBI" id="CHEBI:15378"/>
        <dbReference type="ChEBI" id="CHEBI:29999"/>
        <dbReference type="ChEBI" id="CHEBI:30616"/>
        <dbReference type="ChEBI" id="CHEBI:83421"/>
        <dbReference type="ChEBI" id="CHEBI:456216"/>
        <dbReference type="EC" id="2.7.11.1"/>
    </reaction>
</comment>
<accession>A0A1E7FA88</accession>
<comment type="similarity">
    <text evidence="9">Belongs to the protein kinase superfamily.</text>
</comment>
<evidence type="ECO:0000256" key="3">
    <source>
        <dbReference type="ARBA" id="ARBA00022741"/>
    </source>
</evidence>
<dbReference type="PANTHER" id="PTHR44329:SF288">
    <property type="entry name" value="MITOGEN-ACTIVATED PROTEIN KINASE KINASE KINASE 20"/>
    <property type="match status" value="1"/>
</dbReference>
<dbReference type="PANTHER" id="PTHR44329">
    <property type="entry name" value="SERINE/THREONINE-PROTEIN KINASE TNNI3K-RELATED"/>
    <property type="match status" value="1"/>
</dbReference>
<dbReference type="OrthoDB" id="339325at2759"/>
<dbReference type="GO" id="GO:0004674">
    <property type="term" value="F:protein serine/threonine kinase activity"/>
    <property type="evidence" value="ECO:0007669"/>
    <property type="project" value="UniProtKB-KW"/>
</dbReference>
<feature type="binding site" evidence="8">
    <location>
        <position position="45"/>
    </location>
    <ligand>
        <name>ATP</name>
        <dbReference type="ChEBI" id="CHEBI:30616"/>
    </ligand>
</feature>
<evidence type="ECO:0000256" key="6">
    <source>
        <dbReference type="ARBA" id="ARBA00047899"/>
    </source>
</evidence>
<evidence type="ECO:0000256" key="7">
    <source>
        <dbReference type="ARBA" id="ARBA00048679"/>
    </source>
</evidence>
<protein>
    <submittedName>
        <fullName evidence="11">Flag-tagged protein kinase</fullName>
    </submittedName>
</protein>
<keyword evidence="4 11" id="KW-0418">Kinase</keyword>
<dbReference type="InterPro" id="IPR008271">
    <property type="entry name" value="Ser/Thr_kinase_AS"/>
</dbReference>
<dbReference type="GO" id="GO:0005524">
    <property type="term" value="F:ATP binding"/>
    <property type="evidence" value="ECO:0007669"/>
    <property type="project" value="UniProtKB-UniRule"/>
</dbReference>
<evidence type="ECO:0000313" key="12">
    <source>
        <dbReference type="Proteomes" id="UP000095751"/>
    </source>
</evidence>
<evidence type="ECO:0000256" key="9">
    <source>
        <dbReference type="RuleBase" id="RU000304"/>
    </source>
</evidence>
<evidence type="ECO:0000256" key="1">
    <source>
        <dbReference type="ARBA" id="ARBA00022527"/>
    </source>
</evidence>
<reference evidence="11 12" key="1">
    <citation type="submission" date="2016-09" db="EMBL/GenBank/DDBJ databases">
        <title>Extensive genetic diversity and differential bi-allelic expression allows diatom success in the polar Southern Ocean.</title>
        <authorList>
            <consortium name="DOE Joint Genome Institute"/>
            <person name="Mock T."/>
            <person name="Otillar R.P."/>
            <person name="Strauss J."/>
            <person name="Dupont C."/>
            <person name="Frickenhaus S."/>
            <person name="Maumus F."/>
            <person name="Mcmullan M."/>
            <person name="Sanges R."/>
            <person name="Schmutz J."/>
            <person name="Toseland A."/>
            <person name="Valas R."/>
            <person name="Veluchamy A."/>
            <person name="Ward B.J."/>
            <person name="Allen A."/>
            <person name="Barry K."/>
            <person name="Falciatore A."/>
            <person name="Ferrante M."/>
            <person name="Fortunato A.E."/>
            <person name="Gloeckner G."/>
            <person name="Gruber A."/>
            <person name="Hipkin R."/>
            <person name="Janech M."/>
            <person name="Kroth P."/>
            <person name="Leese F."/>
            <person name="Lindquist E."/>
            <person name="Lyon B.R."/>
            <person name="Martin J."/>
            <person name="Mayer C."/>
            <person name="Parker M."/>
            <person name="Quesneville H."/>
            <person name="Raymond J."/>
            <person name="Uhlig C."/>
            <person name="Valentin K.U."/>
            <person name="Worden A.Z."/>
            <person name="Armbrust E.V."/>
            <person name="Bowler C."/>
            <person name="Green B."/>
            <person name="Moulton V."/>
            <person name="Van Oosterhout C."/>
            <person name="Grigoriev I."/>
        </authorList>
    </citation>
    <scope>NUCLEOTIDE SEQUENCE [LARGE SCALE GENOMIC DNA]</scope>
    <source>
        <strain evidence="11 12">CCMP1102</strain>
    </source>
</reference>
<gene>
    <name evidence="11" type="ORF">FRACYDRAFT_187111</name>
</gene>
<dbReference type="PIRSF" id="PIRSF000654">
    <property type="entry name" value="Integrin-linked_kinase"/>
    <property type="match status" value="1"/>
</dbReference>
<dbReference type="InterPro" id="IPR051681">
    <property type="entry name" value="Ser/Thr_Kinases-Pseudokinases"/>
</dbReference>
<evidence type="ECO:0000256" key="4">
    <source>
        <dbReference type="ARBA" id="ARBA00022777"/>
    </source>
</evidence>
<feature type="domain" description="Protein kinase" evidence="10">
    <location>
        <begin position="18"/>
        <end position="272"/>
    </location>
</feature>
<dbReference type="PROSITE" id="PS50011">
    <property type="entry name" value="PROTEIN_KINASE_DOM"/>
    <property type="match status" value="1"/>
</dbReference>
<sequence>MSSDSATSLQSSINFEELQLQEIIGGGGFGQVWKATWRGTPVAVKVLTGSAQNAHIPKAVSEEFKAEINLLKGMRHPNICLYMGACLTPPNRAIITELAANGSAWDSLRLPLMPPYRVSCGAARGMAYLHSGNPPVLHRDLKSANLLLDESYTAKVCDFGLSRLKAQARSMTANCGTVQWMAPEVLANRSYDEKADIYSFGIIVWELLTRECPYEGMTAIQCALAVLNRDKRPEIPKWCPPQLHALIKSCIKTEPSERPSFPQIILALDAIE</sequence>
<dbReference type="Gene3D" id="3.30.200.20">
    <property type="entry name" value="Phosphorylase Kinase, domain 1"/>
    <property type="match status" value="1"/>
</dbReference>
<evidence type="ECO:0000256" key="2">
    <source>
        <dbReference type="ARBA" id="ARBA00022679"/>
    </source>
</evidence>
<evidence type="ECO:0000256" key="5">
    <source>
        <dbReference type="ARBA" id="ARBA00022840"/>
    </source>
</evidence>
<dbReference type="InterPro" id="IPR001245">
    <property type="entry name" value="Ser-Thr/Tyr_kinase_cat_dom"/>
</dbReference>
<name>A0A1E7FA88_9STRA</name>
<dbReference type="PROSITE" id="PS00107">
    <property type="entry name" value="PROTEIN_KINASE_ATP"/>
    <property type="match status" value="1"/>
</dbReference>
<dbReference type="Gene3D" id="1.10.510.10">
    <property type="entry name" value="Transferase(Phosphotransferase) domain 1"/>
    <property type="match status" value="1"/>
</dbReference>
<keyword evidence="2" id="KW-0808">Transferase</keyword>
<evidence type="ECO:0000259" key="10">
    <source>
        <dbReference type="PROSITE" id="PS50011"/>
    </source>
</evidence>
<dbReference type="PROSITE" id="PS00108">
    <property type="entry name" value="PROTEIN_KINASE_ST"/>
    <property type="match status" value="1"/>
</dbReference>
<dbReference type="EMBL" id="KV784359">
    <property type="protein sequence ID" value="OEU15056.1"/>
    <property type="molecule type" value="Genomic_DNA"/>
</dbReference>
<dbReference type="InterPro" id="IPR011009">
    <property type="entry name" value="Kinase-like_dom_sf"/>
</dbReference>
<dbReference type="Proteomes" id="UP000095751">
    <property type="component" value="Unassembled WGS sequence"/>
</dbReference>
<dbReference type="FunFam" id="3.30.200.20:FF:000034">
    <property type="entry name" value="Kinase suppressor of Ras 1"/>
    <property type="match status" value="1"/>
</dbReference>
<evidence type="ECO:0000256" key="8">
    <source>
        <dbReference type="PROSITE-ProRule" id="PRU10141"/>
    </source>
</evidence>
<dbReference type="AlphaFoldDB" id="A0A1E7FA88"/>